<reference evidence="1 2" key="1">
    <citation type="submission" date="2015-11" db="EMBL/GenBank/DDBJ databases">
        <title>Draft genome sequence of Paramesorhizobium deserti A-3-E, a strain highly resistant to diverse beta-lactam antibiotics.</title>
        <authorList>
            <person name="Lv R."/>
            <person name="Yang X."/>
            <person name="Fang N."/>
            <person name="Guo J."/>
            <person name="Luo X."/>
            <person name="Peng F."/>
            <person name="Yang R."/>
            <person name="Cui Y."/>
            <person name="Fang C."/>
            <person name="Song Y."/>
        </authorList>
    </citation>
    <scope>NUCLEOTIDE SEQUENCE [LARGE SCALE GENOMIC DNA]</scope>
    <source>
        <strain evidence="1 2">A-3-E</strain>
    </source>
</reference>
<dbReference type="InterPro" id="IPR011659">
    <property type="entry name" value="WD40"/>
</dbReference>
<dbReference type="InterPro" id="IPR011042">
    <property type="entry name" value="6-blade_b-propeller_TolB-like"/>
</dbReference>
<protein>
    <submittedName>
        <fullName evidence="1">Uncharacterized protein</fullName>
    </submittedName>
</protein>
<dbReference type="EMBL" id="LNTU01000008">
    <property type="protein sequence ID" value="KXF77885.1"/>
    <property type="molecule type" value="Genomic_DNA"/>
</dbReference>
<dbReference type="Pfam" id="PF07676">
    <property type="entry name" value="PD40"/>
    <property type="match status" value="1"/>
</dbReference>
<proteinExistence type="predicted"/>
<gene>
    <name evidence="1" type="ORF">ATN84_25045</name>
</gene>
<comment type="caution">
    <text evidence="1">The sequence shown here is derived from an EMBL/GenBank/DDBJ whole genome shotgun (WGS) entry which is preliminary data.</text>
</comment>
<dbReference type="Gene3D" id="2.120.10.30">
    <property type="entry name" value="TolB, C-terminal domain"/>
    <property type="match status" value="1"/>
</dbReference>
<name>A0A135HXH1_9HYPH</name>
<organism evidence="1 2">
    <name type="scientific">Paramesorhizobium deserti</name>
    <dbReference type="NCBI Taxonomy" id="1494590"/>
    <lineage>
        <taxon>Bacteria</taxon>
        <taxon>Pseudomonadati</taxon>
        <taxon>Pseudomonadota</taxon>
        <taxon>Alphaproteobacteria</taxon>
        <taxon>Hyphomicrobiales</taxon>
        <taxon>Phyllobacteriaceae</taxon>
        <taxon>Paramesorhizobium</taxon>
    </lineage>
</organism>
<evidence type="ECO:0000313" key="2">
    <source>
        <dbReference type="Proteomes" id="UP000070107"/>
    </source>
</evidence>
<dbReference type="Proteomes" id="UP000070107">
    <property type="component" value="Unassembled WGS sequence"/>
</dbReference>
<dbReference type="AlphaFoldDB" id="A0A135HXH1"/>
<sequence length="72" mass="7966">MVRISPDGQWIAFQAPIDGVLNLWIAPAEESERARPLTNYVGIEGSVQRCYGRMTIVTFSFFGTMPVMKTGG</sequence>
<accession>A0A135HXH1</accession>
<keyword evidence="2" id="KW-1185">Reference proteome</keyword>
<evidence type="ECO:0000313" key="1">
    <source>
        <dbReference type="EMBL" id="KXF77885.1"/>
    </source>
</evidence>